<dbReference type="Proteomes" id="UP000324222">
    <property type="component" value="Unassembled WGS sequence"/>
</dbReference>
<protein>
    <submittedName>
        <fullName evidence="1">Uncharacterized protein</fullName>
    </submittedName>
</protein>
<dbReference type="AlphaFoldDB" id="A0A5B7JTI0"/>
<comment type="caution">
    <text evidence="1">The sequence shown here is derived from an EMBL/GenBank/DDBJ whole genome shotgun (WGS) entry which is preliminary data.</text>
</comment>
<evidence type="ECO:0000313" key="1">
    <source>
        <dbReference type="EMBL" id="MPC97915.1"/>
    </source>
</evidence>
<sequence>MDMPRAYPDSYRKHQYGKMEINKSSPAKLRCIVDFAMLTTTHDGKLEQTFSASVHGGAGSCGPVLILWGIAQTRMYTSPLKFK</sequence>
<dbReference type="EMBL" id="VSRR010112025">
    <property type="protein sequence ID" value="MPC97915.1"/>
    <property type="molecule type" value="Genomic_DNA"/>
</dbReference>
<gene>
    <name evidence="1" type="ORF">E2C01_093259</name>
</gene>
<organism evidence="1 2">
    <name type="scientific">Portunus trituberculatus</name>
    <name type="common">Swimming crab</name>
    <name type="synonym">Neptunus trituberculatus</name>
    <dbReference type="NCBI Taxonomy" id="210409"/>
    <lineage>
        <taxon>Eukaryota</taxon>
        <taxon>Metazoa</taxon>
        <taxon>Ecdysozoa</taxon>
        <taxon>Arthropoda</taxon>
        <taxon>Crustacea</taxon>
        <taxon>Multicrustacea</taxon>
        <taxon>Malacostraca</taxon>
        <taxon>Eumalacostraca</taxon>
        <taxon>Eucarida</taxon>
        <taxon>Decapoda</taxon>
        <taxon>Pleocyemata</taxon>
        <taxon>Brachyura</taxon>
        <taxon>Eubrachyura</taxon>
        <taxon>Portunoidea</taxon>
        <taxon>Portunidae</taxon>
        <taxon>Portuninae</taxon>
        <taxon>Portunus</taxon>
    </lineage>
</organism>
<proteinExistence type="predicted"/>
<reference evidence="1 2" key="1">
    <citation type="submission" date="2019-05" db="EMBL/GenBank/DDBJ databases">
        <title>Another draft genome of Portunus trituberculatus and its Hox gene families provides insights of decapod evolution.</title>
        <authorList>
            <person name="Jeong J.-H."/>
            <person name="Song I."/>
            <person name="Kim S."/>
            <person name="Choi T."/>
            <person name="Kim D."/>
            <person name="Ryu S."/>
            <person name="Kim W."/>
        </authorList>
    </citation>
    <scope>NUCLEOTIDE SEQUENCE [LARGE SCALE GENOMIC DNA]</scope>
    <source>
        <tissue evidence="1">Muscle</tissue>
    </source>
</reference>
<name>A0A5B7JTI0_PORTR</name>
<accession>A0A5B7JTI0</accession>
<evidence type="ECO:0000313" key="2">
    <source>
        <dbReference type="Proteomes" id="UP000324222"/>
    </source>
</evidence>
<keyword evidence="2" id="KW-1185">Reference proteome</keyword>